<dbReference type="SUPFAM" id="SSF53335">
    <property type="entry name" value="S-adenosyl-L-methionine-dependent methyltransferases"/>
    <property type="match status" value="1"/>
</dbReference>
<dbReference type="PANTHER" id="PTHR32183">
    <property type="match status" value="1"/>
</dbReference>
<keyword evidence="6" id="KW-1185">Reference proteome</keyword>
<proteinExistence type="predicted"/>
<comment type="caution">
    <text evidence="5">The sequence shown here is derived from an EMBL/GenBank/DDBJ whole genome shotgun (WGS) entry which is preliminary data.</text>
</comment>
<gene>
    <name evidence="5" type="ORF">EJ08DRAFT_675303</name>
</gene>
<dbReference type="OrthoDB" id="276151at2759"/>
<organism evidence="5 6">
    <name type="scientific">Tothia fuscella</name>
    <dbReference type="NCBI Taxonomy" id="1048955"/>
    <lineage>
        <taxon>Eukaryota</taxon>
        <taxon>Fungi</taxon>
        <taxon>Dikarya</taxon>
        <taxon>Ascomycota</taxon>
        <taxon>Pezizomycotina</taxon>
        <taxon>Dothideomycetes</taxon>
        <taxon>Pleosporomycetidae</taxon>
        <taxon>Venturiales</taxon>
        <taxon>Cylindrosympodiaceae</taxon>
        <taxon>Tothia</taxon>
    </lineage>
</organism>
<dbReference type="PANTHER" id="PTHR32183:SF6">
    <property type="entry name" value="CYSTEINE SULFINATE DESULFINASE_CYSTEINE DESULFURASE AND RELATED ENZYMES"/>
    <property type="match status" value="1"/>
</dbReference>
<dbReference type="AlphaFoldDB" id="A0A9P4U283"/>
<dbReference type="PROSITE" id="PS51585">
    <property type="entry name" value="SAM_MT_TPMT"/>
    <property type="match status" value="1"/>
</dbReference>
<dbReference type="Proteomes" id="UP000800235">
    <property type="component" value="Unassembled WGS sequence"/>
</dbReference>
<dbReference type="CDD" id="cd02440">
    <property type="entry name" value="AdoMet_MTases"/>
    <property type="match status" value="1"/>
</dbReference>
<dbReference type="EMBL" id="MU007013">
    <property type="protein sequence ID" value="KAF2435499.1"/>
    <property type="molecule type" value="Genomic_DNA"/>
</dbReference>
<evidence type="ECO:0000313" key="6">
    <source>
        <dbReference type="Proteomes" id="UP000800235"/>
    </source>
</evidence>
<keyword evidence="3" id="KW-0808">Transferase</keyword>
<sequence>MAAPPGGDIAKPDDRERLRQHFLRENTPQRWDDLWKAGSFLPWDRKTPNPALIDVLETRKDLLGDPFINEKDGTKRKKKALVPGCGRGYDVYLLAAFGYDAYGLEGSKHAIEACEGLREELKTKDEYAVRDEKNGKGEVKFLFGDFFQGEWETNGAGAGDFDIVYDYTFLCALEPSFRPKWSHQMSRLLSPTGKLICLEFPTYKDPSTGGPPFALPPQVYEMLLPYPGEALKYGKDGHVVVEERQLNKKGLKRIAHWQPERTHEVGKGTDWIGVWQH</sequence>
<dbReference type="GO" id="GO:0008757">
    <property type="term" value="F:S-adenosylmethionine-dependent methyltransferase activity"/>
    <property type="evidence" value="ECO:0007669"/>
    <property type="project" value="InterPro"/>
</dbReference>
<protein>
    <submittedName>
        <fullName evidence="5">S-adenosyl-L-methionine-dependent methyltransferase</fullName>
    </submittedName>
</protein>
<evidence type="ECO:0000256" key="3">
    <source>
        <dbReference type="ARBA" id="ARBA00022679"/>
    </source>
</evidence>
<evidence type="ECO:0000256" key="4">
    <source>
        <dbReference type="ARBA" id="ARBA00022691"/>
    </source>
</evidence>
<dbReference type="GO" id="GO:0032259">
    <property type="term" value="P:methylation"/>
    <property type="evidence" value="ECO:0007669"/>
    <property type="project" value="UniProtKB-KW"/>
</dbReference>
<accession>A0A9P4U283</accession>
<dbReference type="InterPro" id="IPR008854">
    <property type="entry name" value="TPMT"/>
</dbReference>
<dbReference type="InterPro" id="IPR029063">
    <property type="entry name" value="SAM-dependent_MTases_sf"/>
</dbReference>
<keyword evidence="2 5" id="KW-0489">Methyltransferase</keyword>
<keyword evidence="4" id="KW-0949">S-adenosyl-L-methionine</keyword>
<reference evidence="5" key="1">
    <citation type="journal article" date="2020" name="Stud. Mycol.">
        <title>101 Dothideomycetes genomes: a test case for predicting lifestyles and emergence of pathogens.</title>
        <authorList>
            <person name="Haridas S."/>
            <person name="Albert R."/>
            <person name="Binder M."/>
            <person name="Bloem J."/>
            <person name="Labutti K."/>
            <person name="Salamov A."/>
            <person name="Andreopoulos B."/>
            <person name="Baker S."/>
            <person name="Barry K."/>
            <person name="Bills G."/>
            <person name="Bluhm B."/>
            <person name="Cannon C."/>
            <person name="Castanera R."/>
            <person name="Culley D."/>
            <person name="Daum C."/>
            <person name="Ezra D."/>
            <person name="Gonzalez J."/>
            <person name="Henrissat B."/>
            <person name="Kuo A."/>
            <person name="Liang C."/>
            <person name="Lipzen A."/>
            <person name="Lutzoni F."/>
            <person name="Magnuson J."/>
            <person name="Mondo S."/>
            <person name="Nolan M."/>
            <person name="Ohm R."/>
            <person name="Pangilinan J."/>
            <person name="Park H.-J."/>
            <person name="Ramirez L."/>
            <person name="Alfaro M."/>
            <person name="Sun H."/>
            <person name="Tritt A."/>
            <person name="Yoshinaga Y."/>
            <person name="Zwiers L.-H."/>
            <person name="Turgeon B."/>
            <person name="Goodwin S."/>
            <person name="Spatafora J."/>
            <person name="Crous P."/>
            <person name="Grigoriev I."/>
        </authorList>
    </citation>
    <scope>NUCLEOTIDE SEQUENCE</scope>
    <source>
        <strain evidence="5">CBS 130266</strain>
    </source>
</reference>
<evidence type="ECO:0000256" key="1">
    <source>
        <dbReference type="ARBA" id="ARBA00022553"/>
    </source>
</evidence>
<name>A0A9P4U283_9PEZI</name>
<dbReference type="Gene3D" id="3.40.50.150">
    <property type="entry name" value="Vaccinia Virus protein VP39"/>
    <property type="match status" value="1"/>
</dbReference>
<keyword evidence="1" id="KW-0597">Phosphoprotein</keyword>
<dbReference type="Pfam" id="PF05724">
    <property type="entry name" value="TPMT"/>
    <property type="match status" value="1"/>
</dbReference>
<evidence type="ECO:0000256" key="2">
    <source>
        <dbReference type="ARBA" id="ARBA00022603"/>
    </source>
</evidence>
<evidence type="ECO:0000313" key="5">
    <source>
        <dbReference type="EMBL" id="KAF2435499.1"/>
    </source>
</evidence>